<feature type="domain" description="ABM" evidence="4">
    <location>
        <begin position="223"/>
        <end position="311"/>
    </location>
</feature>
<dbReference type="GO" id="GO:0005509">
    <property type="term" value="F:calcium ion binding"/>
    <property type="evidence" value="ECO:0007669"/>
    <property type="project" value="InterPro"/>
</dbReference>
<dbReference type="InterPro" id="IPR039862">
    <property type="entry name" value="NECAB1/2/3"/>
</dbReference>
<dbReference type="InterPro" id="IPR002048">
    <property type="entry name" value="EF_hand_dom"/>
</dbReference>
<feature type="region of interest" description="Disordered" evidence="2">
    <location>
        <begin position="139"/>
        <end position="162"/>
    </location>
</feature>
<dbReference type="InterPro" id="IPR011992">
    <property type="entry name" value="EF-hand-dom_pair"/>
</dbReference>
<dbReference type="PANTHER" id="PTHR12178:SF10">
    <property type="entry name" value="N-TERMINAL EF-HAND CALCIUM-BINDING PROTEIN 1-LIKE ISOFORM X1"/>
    <property type="match status" value="1"/>
</dbReference>
<evidence type="ECO:0000313" key="6">
    <source>
        <dbReference type="Proteomes" id="UP000001593"/>
    </source>
</evidence>
<evidence type="ECO:0000256" key="2">
    <source>
        <dbReference type="SAM" id="MobiDB-lite"/>
    </source>
</evidence>
<dbReference type="GO" id="GO:0042984">
    <property type="term" value="P:regulation of amyloid precursor protein biosynthetic process"/>
    <property type="evidence" value="ECO:0000318"/>
    <property type="project" value="GO_Central"/>
</dbReference>
<dbReference type="FunFam" id="3.30.70.100:FF:000028">
    <property type="entry name" value="N-terminal EF-hand calcium-binding protein 2"/>
    <property type="match status" value="1"/>
</dbReference>
<dbReference type="Pfam" id="PF03992">
    <property type="entry name" value="ABM"/>
    <property type="match status" value="1"/>
</dbReference>
<organism evidence="5 6">
    <name type="scientific">Nematostella vectensis</name>
    <name type="common">Starlet sea anemone</name>
    <dbReference type="NCBI Taxonomy" id="45351"/>
    <lineage>
        <taxon>Eukaryota</taxon>
        <taxon>Metazoa</taxon>
        <taxon>Cnidaria</taxon>
        <taxon>Anthozoa</taxon>
        <taxon>Hexacorallia</taxon>
        <taxon>Actiniaria</taxon>
        <taxon>Edwardsiidae</taxon>
        <taxon>Nematostella</taxon>
    </lineage>
</organism>
<dbReference type="SUPFAM" id="SSF47473">
    <property type="entry name" value="EF-hand"/>
    <property type="match status" value="1"/>
</dbReference>
<dbReference type="PROSITE" id="PS50222">
    <property type="entry name" value="EF_HAND_2"/>
    <property type="match status" value="1"/>
</dbReference>
<dbReference type="Gene3D" id="3.30.70.100">
    <property type="match status" value="1"/>
</dbReference>
<gene>
    <name evidence="5" type="ORF">NEMVEDRAFT_v1g248025</name>
</gene>
<dbReference type="STRING" id="45351.A7SXZ3"/>
<dbReference type="PROSITE" id="PS00018">
    <property type="entry name" value="EF_HAND_1"/>
    <property type="match status" value="1"/>
</dbReference>
<dbReference type="InterPro" id="IPR011008">
    <property type="entry name" value="Dimeric_a/b-barrel"/>
</dbReference>
<sequence>MSEAKGKSIFLDVFRRADKNDDGALSWEEFSSFFSDGILSTEDLKKLFAEIDTHNTSNIDTSELYEYFKKEMGPFEEVFAGLEEMNSAVSNALIQSAKLYPEKRFFGKFATRFLLKEVLGQMNSLQHQVDVAVDKIDENEQQSKSTEPSAEAQSPARPGRGGRMIRKLISYSQQTSIDASQVKSALTAEVNRLAEIIDKIENKVKFDVIEEEEVDMIDNKMAIIVCRKFQVFPMALAKFRTALKTYIGATSQQNGCLHLCVRSFTRTDSFTVYEIWANADDLHRHFACEFSKAFMHSNIDLLERPEDYSKMAVPESWWN</sequence>
<dbReference type="OMA" id="RFLMREI"/>
<dbReference type="Gene3D" id="1.10.238.10">
    <property type="entry name" value="EF-hand"/>
    <property type="match status" value="1"/>
</dbReference>
<dbReference type="PhylomeDB" id="A7SXZ3"/>
<dbReference type="Pfam" id="PF13499">
    <property type="entry name" value="EF-hand_7"/>
    <property type="match status" value="1"/>
</dbReference>
<dbReference type="InterPro" id="IPR007138">
    <property type="entry name" value="ABM_dom"/>
</dbReference>
<dbReference type="EMBL" id="DS469901">
    <property type="protein sequence ID" value="EDO31425.1"/>
    <property type="molecule type" value="Genomic_DNA"/>
</dbReference>
<dbReference type="PROSITE" id="PS51725">
    <property type="entry name" value="ABM"/>
    <property type="match status" value="1"/>
</dbReference>
<dbReference type="PANTHER" id="PTHR12178">
    <property type="entry name" value="EF-HAND DOMAIN-CONTAINING PROTEIN"/>
    <property type="match status" value="1"/>
</dbReference>
<evidence type="ECO:0000259" key="3">
    <source>
        <dbReference type="PROSITE" id="PS50222"/>
    </source>
</evidence>
<proteinExistence type="predicted"/>
<protein>
    <submittedName>
        <fullName evidence="5">Uncharacterized protein</fullName>
    </submittedName>
</protein>
<dbReference type="HOGENOM" id="CLU_041553_3_0_1"/>
<accession>A7SXZ3</accession>
<evidence type="ECO:0000313" key="5">
    <source>
        <dbReference type="EMBL" id="EDO31425.1"/>
    </source>
</evidence>
<evidence type="ECO:0000259" key="4">
    <source>
        <dbReference type="PROSITE" id="PS51725"/>
    </source>
</evidence>
<keyword evidence="6" id="KW-1185">Reference proteome</keyword>
<evidence type="ECO:0000256" key="1">
    <source>
        <dbReference type="ARBA" id="ARBA00022837"/>
    </source>
</evidence>
<feature type="domain" description="EF-hand" evidence="3">
    <location>
        <begin position="5"/>
        <end position="40"/>
    </location>
</feature>
<reference evidence="5 6" key="1">
    <citation type="journal article" date="2007" name="Science">
        <title>Sea anemone genome reveals ancestral eumetazoan gene repertoire and genomic organization.</title>
        <authorList>
            <person name="Putnam N.H."/>
            <person name="Srivastava M."/>
            <person name="Hellsten U."/>
            <person name="Dirks B."/>
            <person name="Chapman J."/>
            <person name="Salamov A."/>
            <person name="Terry A."/>
            <person name="Shapiro H."/>
            <person name="Lindquist E."/>
            <person name="Kapitonov V.V."/>
            <person name="Jurka J."/>
            <person name="Genikhovich G."/>
            <person name="Grigoriev I.V."/>
            <person name="Lucas S.M."/>
            <person name="Steele R.E."/>
            <person name="Finnerty J.R."/>
            <person name="Technau U."/>
            <person name="Martindale M.Q."/>
            <person name="Rokhsar D.S."/>
        </authorList>
    </citation>
    <scope>NUCLEOTIDE SEQUENCE [LARGE SCALE GENOMIC DNA]</scope>
    <source>
        <strain evidence="6">CH2 X CH6</strain>
    </source>
</reference>
<dbReference type="InParanoid" id="A7SXZ3"/>
<dbReference type="InterPro" id="IPR018247">
    <property type="entry name" value="EF_Hand_1_Ca_BS"/>
</dbReference>
<keyword evidence="1" id="KW-0106">Calcium</keyword>
<dbReference type="eggNOG" id="ENOG502QWRY">
    <property type="taxonomic scope" value="Eukaryota"/>
</dbReference>
<feature type="compositionally biased region" description="Polar residues" evidence="2">
    <location>
        <begin position="142"/>
        <end position="152"/>
    </location>
</feature>
<dbReference type="Proteomes" id="UP000001593">
    <property type="component" value="Unassembled WGS sequence"/>
</dbReference>
<dbReference type="GO" id="GO:0005737">
    <property type="term" value="C:cytoplasm"/>
    <property type="evidence" value="ECO:0000318"/>
    <property type="project" value="GO_Central"/>
</dbReference>
<name>A7SXZ3_NEMVE</name>
<dbReference type="AlphaFoldDB" id="A7SXZ3"/>
<dbReference type="KEGG" id="nve:5502325"/>
<dbReference type="SUPFAM" id="SSF54909">
    <property type="entry name" value="Dimeric alpha+beta barrel"/>
    <property type="match status" value="1"/>
</dbReference>
<dbReference type="OrthoDB" id="289247at2759"/>